<gene>
    <name evidence="1" type="ORF">UFOPK4209_00511</name>
</gene>
<protein>
    <submittedName>
        <fullName evidence="1">Unannotated protein</fullName>
    </submittedName>
</protein>
<sequence>MPIRIFTVTGIPNGFADFTTDSTIAENNLRLKGSAAPPPFRVTFGTGQPKFKSM</sequence>
<evidence type="ECO:0000313" key="1">
    <source>
        <dbReference type="EMBL" id="CAB5036923.1"/>
    </source>
</evidence>
<name>A0A6J7S6V7_9ZZZZ</name>
<proteinExistence type="predicted"/>
<dbReference type="EMBL" id="CAFBPY010000060">
    <property type="protein sequence ID" value="CAB5036923.1"/>
    <property type="molecule type" value="Genomic_DNA"/>
</dbReference>
<reference evidence="1" key="1">
    <citation type="submission" date="2020-05" db="EMBL/GenBank/DDBJ databases">
        <authorList>
            <person name="Chiriac C."/>
            <person name="Salcher M."/>
            <person name="Ghai R."/>
            <person name="Kavagutti S V."/>
        </authorList>
    </citation>
    <scope>NUCLEOTIDE SEQUENCE</scope>
</reference>
<dbReference type="AlphaFoldDB" id="A0A6J7S6V7"/>
<organism evidence="1">
    <name type="scientific">freshwater metagenome</name>
    <dbReference type="NCBI Taxonomy" id="449393"/>
    <lineage>
        <taxon>unclassified sequences</taxon>
        <taxon>metagenomes</taxon>
        <taxon>ecological metagenomes</taxon>
    </lineage>
</organism>
<accession>A0A6J7S6V7</accession>